<evidence type="ECO:0000313" key="2">
    <source>
        <dbReference type="EMBL" id="MCB2377221.1"/>
    </source>
</evidence>
<evidence type="ECO:0000256" key="1">
    <source>
        <dbReference type="SAM" id="SignalP"/>
    </source>
</evidence>
<dbReference type="Proteomes" id="UP001165297">
    <property type="component" value="Unassembled WGS sequence"/>
</dbReference>
<dbReference type="RefSeq" id="WP_226183838.1">
    <property type="nucleotide sequence ID" value="NZ_JAJADQ010000003.1"/>
</dbReference>
<accession>A0ABS8AAB2</accession>
<dbReference type="EMBL" id="JAJADQ010000003">
    <property type="protein sequence ID" value="MCB2377221.1"/>
    <property type="molecule type" value="Genomic_DNA"/>
</dbReference>
<dbReference type="Pfam" id="PF10677">
    <property type="entry name" value="DUF2490"/>
    <property type="match status" value="1"/>
</dbReference>
<sequence length="257" mass="29594">MNKAVFAAGALLAGFLTSPVAQAQTPGTWGNWYIGTVVLPGSVEKKWGGYVEVQARSNRLLNQYFYNELKGGVSYDLDKNFTTLLGFGRYDTFDEPGPVNTEKRLWQQLVLNQFLDRLKIEHRYRVEQRWLTYRAEDSTAFRQRLRYRLNAFLPLNNKTVTDRTVFLSVYDEIFLNPKGPVLERNRVYAGLGYQLDRHLSAQLGWLRQDNYSQPTLKQGQLVPLSTSVKNNVVLTLQYRLSHRGTTPRPETLPSQLD</sequence>
<dbReference type="InterPro" id="IPR019619">
    <property type="entry name" value="DUF2490"/>
</dbReference>
<feature type="chain" id="PRO_5046859462" evidence="1">
    <location>
        <begin position="24"/>
        <end position="257"/>
    </location>
</feature>
<name>A0ABS8AAB2_9BACT</name>
<protein>
    <submittedName>
        <fullName evidence="2">DUF2490 domain-containing protein</fullName>
    </submittedName>
</protein>
<feature type="signal peptide" evidence="1">
    <location>
        <begin position="1"/>
        <end position="23"/>
    </location>
</feature>
<comment type="caution">
    <text evidence="2">The sequence shown here is derived from an EMBL/GenBank/DDBJ whole genome shotgun (WGS) entry which is preliminary data.</text>
</comment>
<evidence type="ECO:0000313" key="3">
    <source>
        <dbReference type="Proteomes" id="UP001165297"/>
    </source>
</evidence>
<reference evidence="2" key="1">
    <citation type="submission" date="2021-10" db="EMBL/GenBank/DDBJ databases">
        <authorList>
            <person name="Dean J.D."/>
            <person name="Kim M.K."/>
            <person name="Newey C.N."/>
            <person name="Stoker T.S."/>
            <person name="Thompson D.W."/>
            <person name="Grose J.H."/>
        </authorList>
    </citation>
    <scope>NUCLEOTIDE SEQUENCE</scope>
    <source>
        <strain evidence="2">BT635</strain>
    </source>
</reference>
<proteinExistence type="predicted"/>
<keyword evidence="3" id="KW-1185">Reference proteome</keyword>
<organism evidence="2 3">
    <name type="scientific">Hymenobacter nitidus</name>
    <dbReference type="NCBI Taxonomy" id="2880929"/>
    <lineage>
        <taxon>Bacteria</taxon>
        <taxon>Pseudomonadati</taxon>
        <taxon>Bacteroidota</taxon>
        <taxon>Cytophagia</taxon>
        <taxon>Cytophagales</taxon>
        <taxon>Hymenobacteraceae</taxon>
        <taxon>Hymenobacter</taxon>
    </lineage>
</organism>
<keyword evidence="1" id="KW-0732">Signal</keyword>
<gene>
    <name evidence="2" type="ORF">LGH70_06485</name>
</gene>